<dbReference type="PANTHER" id="PTHR42957:SF1">
    <property type="entry name" value="HELICASE MJ1565-RELATED"/>
    <property type="match status" value="1"/>
</dbReference>
<feature type="region of interest" description="Disordered" evidence="1">
    <location>
        <begin position="609"/>
        <end position="656"/>
    </location>
</feature>
<dbReference type="SUPFAM" id="SSF52540">
    <property type="entry name" value="P-loop containing nucleoside triphosphate hydrolases"/>
    <property type="match status" value="1"/>
</dbReference>
<keyword evidence="2" id="KW-0732">Signal</keyword>
<evidence type="ECO:0008006" key="5">
    <source>
        <dbReference type="Google" id="ProtNLM"/>
    </source>
</evidence>
<dbReference type="Gene3D" id="3.40.50.300">
    <property type="entry name" value="P-loop containing nucleotide triphosphate hydrolases"/>
    <property type="match status" value="1"/>
</dbReference>
<feature type="compositionally biased region" description="Polar residues" evidence="1">
    <location>
        <begin position="612"/>
        <end position="621"/>
    </location>
</feature>
<proteinExistence type="predicted"/>
<reference evidence="3 4" key="1">
    <citation type="submission" date="2023-08" db="EMBL/GenBank/DDBJ databases">
        <title>Black Yeasts Isolated from many extreme environments.</title>
        <authorList>
            <person name="Coleine C."/>
            <person name="Stajich J.E."/>
            <person name="Selbmann L."/>
        </authorList>
    </citation>
    <scope>NUCLEOTIDE SEQUENCE [LARGE SCALE GENOMIC DNA]</scope>
    <source>
        <strain evidence="3 4">CCFEE 5885</strain>
    </source>
</reference>
<protein>
    <recommendedName>
        <fullName evidence="5">AAA+ ATPase domain-containing protein</fullName>
    </recommendedName>
</protein>
<dbReference type="InterPro" id="IPR027417">
    <property type="entry name" value="P-loop_NTPase"/>
</dbReference>
<accession>A0ABR0K837</accession>
<name>A0ABR0K837_9EURO</name>
<dbReference type="EMBL" id="JAVRRG010000067">
    <property type="protein sequence ID" value="KAK5091891.1"/>
    <property type="molecule type" value="Genomic_DNA"/>
</dbReference>
<evidence type="ECO:0000313" key="3">
    <source>
        <dbReference type="EMBL" id="KAK5091891.1"/>
    </source>
</evidence>
<feature type="chain" id="PRO_5046072228" description="AAA+ ATPase domain-containing protein" evidence="2">
    <location>
        <begin position="21"/>
        <end position="763"/>
    </location>
</feature>
<evidence type="ECO:0000256" key="1">
    <source>
        <dbReference type="SAM" id="MobiDB-lite"/>
    </source>
</evidence>
<dbReference type="Proteomes" id="UP001345013">
    <property type="component" value="Unassembled WGS sequence"/>
</dbReference>
<feature type="signal peptide" evidence="2">
    <location>
        <begin position="1"/>
        <end position="20"/>
    </location>
</feature>
<feature type="region of interest" description="Disordered" evidence="1">
    <location>
        <begin position="568"/>
        <end position="594"/>
    </location>
</feature>
<sequence>MGDALQLAFFQLQLFPCTLFSICEMSKSRKDKKMSKAGQGMADSVTNEAVSSTSQASLLDPYSMYLPMFSKHKVTDSTMFGAHTEDSHALKIAPLFTSSVHEKSLQLFRFGAVQQEPYPQYGLLGLMDKEPTAGTPTSFSTNKPQDKLVFTNTSEPWSTFICGSQGSGKSHTLSCLLENNLLPDPRIGALRTPLTGMIFHYDKFSNFNSGQICEAAYLCSTGIPVKVLVAPTSETRMRSQYLNLPGLPPGCRKPEVLPLYFSQDQLTVDVMMTLMAVHDTGVSAPLYICAIRQLLRDIAMVNQDKPGFDYLNFRQRLACLSLTEGQNAPLELRLSLLQSILLETKQSPKARDAYKRIWTFEPGTLTIVDLSDQFVNESDACALFSICLKLFMDGWQKNPRIIALDEAHKFLNETSEAHKLTTDLVAIIRQQRHLSSRVIIATQEPTVSGELLDLCNGSIVHRFNSPEWFKTLRKHLAGASNDSADGLFRKIVKLSTGEALVFCPTAVLSMESSRPQPLQDNYAKVTVRDRISADGGQSILPSHRFTSTATQPQAPVIKFERFSGENVPAPGSLARAKYKAQHTGASNATTSTNTKSITPVAQAVVNGAPLSRVSSNSSTGQKRQRLATDGASDSDEDVHEWPPSAQPSLAPPQIPDPIAIPANAVHGKKNHPVLESTLRRYMYDAINTRLGQNLAKDPSGYISRLLADIISPIGLPGRYLLDHALCEGCRESNATEMLKGMIKGYYDERMVPTEERGNIKWLM</sequence>
<comment type="caution">
    <text evidence="3">The sequence shown here is derived from an EMBL/GenBank/DDBJ whole genome shotgun (WGS) entry which is preliminary data.</text>
</comment>
<dbReference type="InterPro" id="IPR008571">
    <property type="entry name" value="HerA-like"/>
</dbReference>
<gene>
    <name evidence="3" type="ORF">LTR24_005668</name>
</gene>
<organism evidence="3 4">
    <name type="scientific">Lithohypha guttulata</name>
    <dbReference type="NCBI Taxonomy" id="1690604"/>
    <lineage>
        <taxon>Eukaryota</taxon>
        <taxon>Fungi</taxon>
        <taxon>Dikarya</taxon>
        <taxon>Ascomycota</taxon>
        <taxon>Pezizomycotina</taxon>
        <taxon>Eurotiomycetes</taxon>
        <taxon>Chaetothyriomycetidae</taxon>
        <taxon>Chaetothyriales</taxon>
        <taxon>Trichomeriaceae</taxon>
        <taxon>Lithohypha</taxon>
    </lineage>
</organism>
<dbReference type="PANTHER" id="PTHR42957">
    <property type="entry name" value="HELICASE MJ1565-RELATED"/>
    <property type="match status" value="1"/>
</dbReference>
<evidence type="ECO:0000313" key="4">
    <source>
        <dbReference type="Proteomes" id="UP001345013"/>
    </source>
</evidence>
<evidence type="ECO:0000256" key="2">
    <source>
        <dbReference type="SAM" id="SignalP"/>
    </source>
</evidence>
<keyword evidence="4" id="KW-1185">Reference proteome</keyword>
<feature type="compositionally biased region" description="Low complexity" evidence="1">
    <location>
        <begin position="585"/>
        <end position="594"/>
    </location>
</feature>